<evidence type="ECO:0000313" key="2">
    <source>
        <dbReference type="EMBL" id="MCU7693444.1"/>
    </source>
</evidence>
<gene>
    <name evidence="2" type="ORF">OD355_02825</name>
</gene>
<feature type="chain" id="PRO_5042184425" evidence="1">
    <location>
        <begin position="21"/>
        <end position="161"/>
    </location>
</feature>
<reference evidence="2" key="1">
    <citation type="submission" date="2022-10" db="EMBL/GenBank/DDBJ databases">
        <authorList>
            <person name="Kim H.S."/>
            <person name="Kim J.-S."/>
            <person name="Suh M.K."/>
            <person name="Eom M.K."/>
            <person name="Lee J.-S."/>
        </authorList>
    </citation>
    <scope>NUCLEOTIDE SEQUENCE</scope>
    <source>
        <strain evidence="2">LIP-5</strain>
    </source>
</reference>
<feature type="signal peptide" evidence="1">
    <location>
        <begin position="1"/>
        <end position="20"/>
    </location>
</feature>
<sequence>MKKNLLFALAAVAVSVLLYSCKTSSSHYVNRVNLDGNYILESVQLHGVPNDVKYKVTLLNDVSADCFTGSDWVLPHNGYGSYTIGNKNNCYAGKRNINWSVRKNGAQSVLQLKVLDGRKAKEVSEGYIMKIVNATPQGFVVESPVMVEGNTGTIVYNFLKR</sequence>
<protein>
    <submittedName>
        <fullName evidence="2">Lipocalin family protein</fullName>
    </submittedName>
</protein>
<dbReference type="RefSeq" id="WP_263036929.1">
    <property type="nucleotide sequence ID" value="NZ_JAOTPL010000002.1"/>
</dbReference>
<name>A0AAE3IKG2_9BACT</name>
<keyword evidence="3" id="KW-1185">Reference proteome</keyword>
<keyword evidence="1" id="KW-0732">Signal</keyword>
<proteinExistence type="predicted"/>
<organism evidence="2 3">
    <name type="scientific">Haoranjiania flava</name>
    <dbReference type="NCBI Taxonomy" id="1856322"/>
    <lineage>
        <taxon>Bacteria</taxon>
        <taxon>Pseudomonadati</taxon>
        <taxon>Bacteroidota</taxon>
        <taxon>Chitinophagia</taxon>
        <taxon>Chitinophagales</taxon>
        <taxon>Chitinophagaceae</taxon>
        <taxon>Haoranjiania</taxon>
    </lineage>
</organism>
<dbReference type="AlphaFoldDB" id="A0AAE3IKG2"/>
<accession>A0AAE3IKG2</accession>
<evidence type="ECO:0000256" key="1">
    <source>
        <dbReference type="SAM" id="SignalP"/>
    </source>
</evidence>
<dbReference type="PROSITE" id="PS51257">
    <property type="entry name" value="PROKAR_LIPOPROTEIN"/>
    <property type="match status" value="1"/>
</dbReference>
<comment type="caution">
    <text evidence="2">The sequence shown here is derived from an EMBL/GenBank/DDBJ whole genome shotgun (WGS) entry which is preliminary data.</text>
</comment>
<evidence type="ECO:0000313" key="3">
    <source>
        <dbReference type="Proteomes" id="UP001209317"/>
    </source>
</evidence>
<dbReference type="EMBL" id="JAOTPL010000002">
    <property type="protein sequence ID" value="MCU7693444.1"/>
    <property type="molecule type" value="Genomic_DNA"/>
</dbReference>
<dbReference type="Proteomes" id="UP001209317">
    <property type="component" value="Unassembled WGS sequence"/>
</dbReference>